<feature type="active site" evidence="11">
    <location>
        <position position="159"/>
    </location>
</feature>
<comment type="function">
    <text evidence="11">Site-specific tyrosine recombinase, which acts by catalyzing the cutting and rejoining of the recombining DNA molecules. The XerC-XerD complex is essential to convert dimers of the bacterial chromosome into monomers to permit their segregation at cell division. It also contributes to the segregational stability of plasmids.</text>
</comment>
<dbReference type="NCBIfam" id="TIGR02224">
    <property type="entry name" value="recomb_XerC"/>
    <property type="match status" value="1"/>
</dbReference>
<keyword evidence="6 11" id="KW-0159">Chromosome partition</keyword>
<keyword evidence="7 11" id="KW-0229">DNA integration</keyword>
<dbReference type="InterPro" id="IPR002104">
    <property type="entry name" value="Integrase_catalytic"/>
</dbReference>
<dbReference type="Pfam" id="PF00589">
    <property type="entry name" value="Phage_integrase"/>
    <property type="match status" value="1"/>
</dbReference>
<feature type="active site" description="O-(3'-phospho-DNA)-tyrosine intermediate" evidence="11">
    <location>
        <position position="283"/>
    </location>
</feature>
<keyword evidence="9 11" id="KW-0233">DNA recombination</keyword>
<dbReference type="InterPro" id="IPR050090">
    <property type="entry name" value="Tyrosine_recombinase_XerCD"/>
</dbReference>
<dbReference type="RefSeq" id="WP_194034438.1">
    <property type="nucleotide sequence ID" value="NZ_CP063657.1"/>
</dbReference>
<keyword evidence="10 11" id="KW-0131">Cell cycle</keyword>
<dbReference type="EMBL" id="CP063657">
    <property type="protein sequence ID" value="QOW21885.1"/>
    <property type="molecule type" value="Genomic_DNA"/>
</dbReference>
<evidence type="ECO:0000256" key="11">
    <source>
        <dbReference type="HAMAP-Rule" id="MF_01808"/>
    </source>
</evidence>
<dbReference type="Pfam" id="PF02899">
    <property type="entry name" value="Phage_int_SAM_1"/>
    <property type="match status" value="1"/>
</dbReference>
<comment type="subcellular location">
    <subcellularLocation>
        <location evidence="1 11">Cytoplasm</location>
    </subcellularLocation>
</comment>
<proteinExistence type="inferred from homology"/>
<comment type="subunit">
    <text evidence="11">Forms a cyclic heterotetrameric complex composed of two molecules of XerC and two molecules of XerD.</text>
</comment>
<evidence type="ECO:0000256" key="7">
    <source>
        <dbReference type="ARBA" id="ARBA00022908"/>
    </source>
</evidence>
<dbReference type="Gene3D" id="1.10.443.10">
    <property type="entry name" value="Intergrase catalytic core"/>
    <property type="match status" value="1"/>
</dbReference>
<feature type="active site" evidence="11">
    <location>
        <position position="251"/>
    </location>
</feature>
<dbReference type="NCBIfam" id="NF001399">
    <property type="entry name" value="PRK00283.1"/>
    <property type="match status" value="1"/>
</dbReference>
<evidence type="ECO:0000256" key="4">
    <source>
        <dbReference type="ARBA" id="ARBA00022490"/>
    </source>
</evidence>
<keyword evidence="5 11" id="KW-0132">Cell division</keyword>
<feature type="active site" evidence="11">
    <location>
        <position position="183"/>
    </location>
</feature>
<evidence type="ECO:0000313" key="15">
    <source>
        <dbReference type="Proteomes" id="UP000593932"/>
    </source>
</evidence>
<dbReference type="InterPro" id="IPR023009">
    <property type="entry name" value="Tyrosine_recombinase_XerC/XerD"/>
</dbReference>
<dbReference type="PROSITE" id="PS51900">
    <property type="entry name" value="CB"/>
    <property type="match status" value="1"/>
</dbReference>
<feature type="domain" description="Tyr recombinase" evidence="12">
    <location>
        <begin position="120"/>
        <end position="296"/>
    </location>
</feature>
<gene>
    <name evidence="11 14" type="primary">xerC</name>
    <name evidence="14" type="ORF">INQ42_11775</name>
</gene>
<evidence type="ECO:0000256" key="8">
    <source>
        <dbReference type="ARBA" id="ARBA00023125"/>
    </source>
</evidence>
<protein>
    <recommendedName>
        <fullName evidence="3 11">Tyrosine recombinase XerC</fullName>
    </recommendedName>
</protein>
<dbReference type="PROSITE" id="PS51898">
    <property type="entry name" value="TYR_RECOMBINASE"/>
    <property type="match status" value="1"/>
</dbReference>
<evidence type="ECO:0000313" key="14">
    <source>
        <dbReference type="EMBL" id="QOW21885.1"/>
    </source>
</evidence>
<evidence type="ECO:0000259" key="13">
    <source>
        <dbReference type="PROSITE" id="PS51900"/>
    </source>
</evidence>
<keyword evidence="4 11" id="KW-0963">Cytoplasm</keyword>
<evidence type="ECO:0000256" key="2">
    <source>
        <dbReference type="ARBA" id="ARBA00006657"/>
    </source>
</evidence>
<comment type="similarity">
    <text evidence="2 11">Belongs to the 'phage' integrase family. XerC subfamily.</text>
</comment>
<dbReference type="InterPro" id="IPR011010">
    <property type="entry name" value="DNA_brk_join_enz"/>
</dbReference>
<keyword evidence="15" id="KW-1185">Reference proteome</keyword>
<evidence type="ECO:0000256" key="6">
    <source>
        <dbReference type="ARBA" id="ARBA00022829"/>
    </source>
</evidence>
<dbReference type="Gene3D" id="1.10.150.130">
    <property type="match status" value="1"/>
</dbReference>
<dbReference type="SUPFAM" id="SSF56349">
    <property type="entry name" value="DNA breaking-rejoining enzymes"/>
    <property type="match status" value="1"/>
</dbReference>
<evidence type="ECO:0000256" key="3">
    <source>
        <dbReference type="ARBA" id="ARBA00015804"/>
    </source>
</evidence>
<dbReference type="InterPro" id="IPR044068">
    <property type="entry name" value="CB"/>
</dbReference>
<dbReference type="InterPro" id="IPR011931">
    <property type="entry name" value="Recomb_XerC"/>
</dbReference>
<dbReference type="InterPro" id="IPR010998">
    <property type="entry name" value="Integrase_recombinase_N"/>
</dbReference>
<dbReference type="PANTHER" id="PTHR30349">
    <property type="entry name" value="PHAGE INTEGRASE-RELATED"/>
    <property type="match status" value="1"/>
</dbReference>
<dbReference type="InterPro" id="IPR013762">
    <property type="entry name" value="Integrase-like_cat_sf"/>
</dbReference>
<evidence type="ECO:0000259" key="12">
    <source>
        <dbReference type="PROSITE" id="PS51898"/>
    </source>
</evidence>
<organism evidence="14 15">
    <name type="scientific">Novilysobacter avium</name>
    <dbReference type="NCBI Taxonomy" id="2781023"/>
    <lineage>
        <taxon>Bacteria</taxon>
        <taxon>Pseudomonadati</taxon>
        <taxon>Pseudomonadota</taxon>
        <taxon>Gammaproteobacteria</taxon>
        <taxon>Lysobacterales</taxon>
        <taxon>Lysobacteraceae</taxon>
        <taxon>Novilysobacter</taxon>
    </lineage>
</organism>
<keyword evidence="8 11" id="KW-0238">DNA-binding</keyword>
<dbReference type="Proteomes" id="UP000593932">
    <property type="component" value="Chromosome"/>
</dbReference>
<evidence type="ECO:0000256" key="9">
    <source>
        <dbReference type="ARBA" id="ARBA00023172"/>
    </source>
</evidence>
<name>A0A7S6UKH7_9GAMM</name>
<feature type="active site" evidence="11">
    <location>
        <position position="274"/>
    </location>
</feature>
<sequence length="310" mass="33843">MPADSGAPAAAPAAPLDPAVAQFLDHLQVERAVSAHTLDAYRRDLTALAQWAAGQALDLVGLEADSLRSFIADQHRRGLAPKSLQRRLSACRSFYAWLLRHGRITASPAAAIRAPRAPRKLPQVLDADEVKVLVEIPTDAPLGLRDRALLELFYSSGLRLSELCALHWRDLELDDGLVTVLGKGSRQRSVPLGSYARAALAEWRGSTGAGNDSPVFPGRNGPITPRAVQYRLRQLAQRQGLTKAVHPHLLRHSFASHILESSGDLRGVQELLGHADIATTQIYTHLDFQHLATVYDAAHPRAKRRPPSKD</sequence>
<reference evidence="14 15" key="1">
    <citation type="submission" date="2020-10" db="EMBL/GenBank/DDBJ databases">
        <title>complete genome sequencing of Lysobacter sp. H23M41.</title>
        <authorList>
            <person name="Bae J.-W."/>
            <person name="Lee S.-Y."/>
        </authorList>
    </citation>
    <scope>NUCLEOTIDE SEQUENCE [LARGE SCALE GENOMIC DNA]</scope>
    <source>
        <strain evidence="14 15">H23M41</strain>
    </source>
</reference>
<accession>A0A7S6UKH7</accession>
<evidence type="ECO:0000256" key="5">
    <source>
        <dbReference type="ARBA" id="ARBA00022618"/>
    </source>
</evidence>
<evidence type="ECO:0000256" key="1">
    <source>
        <dbReference type="ARBA" id="ARBA00004496"/>
    </source>
</evidence>
<evidence type="ECO:0000256" key="10">
    <source>
        <dbReference type="ARBA" id="ARBA00023306"/>
    </source>
</evidence>
<feature type="domain" description="Core-binding (CB)" evidence="13">
    <location>
        <begin position="14"/>
        <end position="99"/>
    </location>
</feature>
<feature type="active site" evidence="11">
    <location>
        <position position="248"/>
    </location>
</feature>
<dbReference type="InterPro" id="IPR004107">
    <property type="entry name" value="Integrase_SAM-like_N"/>
</dbReference>
<dbReference type="HAMAP" id="MF_01808">
    <property type="entry name" value="Recomb_XerC_XerD"/>
    <property type="match status" value="1"/>
</dbReference>
<dbReference type="PANTHER" id="PTHR30349:SF81">
    <property type="entry name" value="TYROSINE RECOMBINASE XERC"/>
    <property type="match status" value="1"/>
</dbReference>
<dbReference type="CDD" id="cd00798">
    <property type="entry name" value="INT_XerDC_C"/>
    <property type="match status" value="1"/>
</dbReference>